<sequence>WPNTQRTKSYRDWFENTETQLVALREQSVKNEEEKEKKKRREQYFIA</sequence>
<dbReference type="EMBL" id="CAJVPU010003362">
    <property type="protein sequence ID" value="CAG8517126.1"/>
    <property type="molecule type" value="Genomic_DNA"/>
</dbReference>
<comment type="caution">
    <text evidence="1">The sequence shown here is derived from an EMBL/GenBank/DDBJ whole genome shotgun (WGS) entry which is preliminary data.</text>
</comment>
<keyword evidence="2" id="KW-1185">Reference proteome</keyword>
<gene>
    <name evidence="1" type="ORF">DHETER_LOCUS3737</name>
</gene>
<feature type="non-terminal residue" evidence="1">
    <location>
        <position position="1"/>
    </location>
</feature>
<reference evidence="1" key="1">
    <citation type="submission" date="2021-06" db="EMBL/GenBank/DDBJ databases">
        <authorList>
            <person name="Kallberg Y."/>
            <person name="Tangrot J."/>
            <person name="Rosling A."/>
        </authorList>
    </citation>
    <scope>NUCLEOTIDE SEQUENCE</scope>
    <source>
        <strain evidence="1">IL203A</strain>
    </source>
</reference>
<evidence type="ECO:0000313" key="1">
    <source>
        <dbReference type="EMBL" id="CAG8517126.1"/>
    </source>
</evidence>
<name>A0ACA9LB52_9GLOM</name>
<proteinExistence type="predicted"/>
<organism evidence="1 2">
    <name type="scientific">Dentiscutata heterogama</name>
    <dbReference type="NCBI Taxonomy" id="1316150"/>
    <lineage>
        <taxon>Eukaryota</taxon>
        <taxon>Fungi</taxon>
        <taxon>Fungi incertae sedis</taxon>
        <taxon>Mucoromycota</taxon>
        <taxon>Glomeromycotina</taxon>
        <taxon>Glomeromycetes</taxon>
        <taxon>Diversisporales</taxon>
        <taxon>Gigasporaceae</taxon>
        <taxon>Dentiscutata</taxon>
    </lineage>
</organism>
<protein>
    <submittedName>
        <fullName evidence="1">16267_t:CDS:1</fullName>
    </submittedName>
</protein>
<accession>A0ACA9LB52</accession>
<evidence type="ECO:0000313" key="2">
    <source>
        <dbReference type="Proteomes" id="UP000789702"/>
    </source>
</evidence>
<dbReference type="Proteomes" id="UP000789702">
    <property type="component" value="Unassembled WGS sequence"/>
</dbReference>